<evidence type="ECO:0000256" key="1">
    <source>
        <dbReference type="SAM" id="MobiDB-lite"/>
    </source>
</evidence>
<proteinExistence type="predicted"/>
<feature type="compositionally biased region" description="Basic residues" evidence="1">
    <location>
        <begin position="7"/>
        <end position="19"/>
    </location>
</feature>
<accession>A0A834SHG9</accession>
<dbReference type="AlphaFoldDB" id="A0A834SHG9"/>
<name>A0A834SHG9_9FABA</name>
<organism evidence="2 3">
    <name type="scientific">Senna tora</name>
    <dbReference type="NCBI Taxonomy" id="362788"/>
    <lineage>
        <taxon>Eukaryota</taxon>
        <taxon>Viridiplantae</taxon>
        <taxon>Streptophyta</taxon>
        <taxon>Embryophyta</taxon>
        <taxon>Tracheophyta</taxon>
        <taxon>Spermatophyta</taxon>
        <taxon>Magnoliopsida</taxon>
        <taxon>eudicotyledons</taxon>
        <taxon>Gunneridae</taxon>
        <taxon>Pentapetalae</taxon>
        <taxon>rosids</taxon>
        <taxon>fabids</taxon>
        <taxon>Fabales</taxon>
        <taxon>Fabaceae</taxon>
        <taxon>Caesalpinioideae</taxon>
        <taxon>Cassia clade</taxon>
        <taxon>Senna</taxon>
    </lineage>
</organism>
<keyword evidence="3" id="KW-1185">Reference proteome</keyword>
<dbReference type="Proteomes" id="UP000634136">
    <property type="component" value="Unassembled WGS sequence"/>
</dbReference>
<protein>
    <submittedName>
        <fullName evidence="2">Uncharacterized protein</fullName>
    </submittedName>
</protein>
<reference evidence="2" key="1">
    <citation type="submission" date="2020-09" db="EMBL/GenBank/DDBJ databases">
        <title>Genome-Enabled Discovery of Anthraquinone Biosynthesis in Senna tora.</title>
        <authorList>
            <person name="Kang S.-H."/>
            <person name="Pandey R.P."/>
            <person name="Lee C.-M."/>
            <person name="Sim J.-S."/>
            <person name="Jeong J.-T."/>
            <person name="Choi B.-S."/>
            <person name="Jung M."/>
            <person name="Ginzburg D."/>
            <person name="Zhao K."/>
            <person name="Won S.Y."/>
            <person name="Oh T.-J."/>
            <person name="Yu Y."/>
            <person name="Kim N.-H."/>
            <person name="Lee O.R."/>
            <person name="Lee T.-H."/>
            <person name="Bashyal P."/>
            <person name="Kim T.-S."/>
            <person name="Lee W.-H."/>
            <person name="Kawkins C."/>
            <person name="Kim C.-K."/>
            <person name="Kim J.S."/>
            <person name="Ahn B.O."/>
            <person name="Rhee S.Y."/>
            <person name="Sohng J.K."/>
        </authorList>
    </citation>
    <scope>NUCLEOTIDE SEQUENCE</scope>
    <source>
        <tissue evidence="2">Leaf</tissue>
    </source>
</reference>
<evidence type="ECO:0000313" key="2">
    <source>
        <dbReference type="EMBL" id="KAF7802605.1"/>
    </source>
</evidence>
<feature type="region of interest" description="Disordered" evidence="1">
    <location>
        <begin position="1"/>
        <end position="35"/>
    </location>
</feature>
<evidence type="ECO:0000313" key="3">
    <source>
        <dbReference type="Proteomes" id="UP000634136"/>
    </source>
</evidence>
<dbReference type="EMBL" id="JAAIUW010000013">
    <property type="protein sequence ID" value="KAF7802605.1"/>
    <property type="molecule type" value="Genomic_DNA"/>
</dbReference>
<comment type="caution">
    <text evidence="2">The sequence shown here is derived from an EMBL/GenBank/DDBJ whole genome shotgun (WGS) entry which is preliminary data.</text>
</comment>
<sequence>MNVAHQVQKKKNTKQRRFHLQNNLSPPPPCHQRRAPIQCDSDNTCSTFPRLRTDLCGWVRDEYVWD</sequence>
<gene>
    <name evidence="2" type="ORF">G2W53_041716</name>
</gene>